<accession>A0A2Z6N6A6</accession>
<dbReference type="Proteomes" id="UP000242715">
    <property type="component" value="Unassembled WGS sequence"/>
</dbReference>
<keyword evidence="2" id="KW-1185">Reference proteome</keyword>
<reference evidence="2" key="1">
    <citation type="journal article" date="2017" name="Front. Plant Sci.">
        <title>Climate Clever Clovers: New Paradigm to Reduce the Environmental Footprint of Ruminants by Breeding Low Methanogenic Forages Utilizing Haplotype Variation.</title>
        <authorList>
            <person name="Kaur P."/>
            <person name="Appels R."/>
            <person name="Bayer P.E."/>
            <person name="Keeble-Gagnere G."/>
            <person name="Wang J."/>
            <person name="Hirakawa H."/>
            <person name="Shirasawa K."/>
            <person name="Vercoe P."/>
            <person name="Stefanova K."/>
            <person name="Durmic Z."/>
            <person name="Nichols P."/>
            <person name="Revell C."/>
            <person name="Isobe S.N."/>
            <person name="Edwards D."/>
            <person name="Erskine W."/>
        </authorList>
    </citation>
    <scope>NUCLEOTIDE SEQUENCE [LARGE SCALE GENOMIC DNA]</scope>
    <source>
        <strain evidence="2">cv. Daliak</strain>
    </source>
</reference>
<dbReference type="OrthoDB" id="1457433at2759"/>
<dbReference type="AlphaFoldDB" id="A0A2Z6N6A6"/>
<organism evidence="1 2">
    <name type="scientific">Trifolium subterraneum</name>
    <name type="common">Subterranean clover</name>
    <dbReference type="NCBI Taxonomy" id="3900"/>
    <lineage>
        <taxon>Eukaryota</taxon>
        <taxon>Viridiplantae</taxon>
        <taxon>Streptophyta</taxon>
        <taxon>Embryophyta</taxon>
        <taxon>Tracheophyta</taxon>
        <taxon>Spermatophyta</taxon>
        <taxon>Magnoliopsida</taxon>
        <taxon>eudicotyledons</taxon>
        <taxon>Gunneridae</taxon>
        <taxon>Pentapetalae</taxon>
        <taxon>rosids</taxon>
        <taxon>fabids</taxon>
        <taxon>Fabales</taxon>
        <taxon>Fabaceae</taxon>
        <taxon>Papilionoideae</taxon>
        <taxon>50 kb inversion clade</taxon>
        <taxon>NPAAA clade</taxon>
        <taxon>Hologalegina</taxon>
        <taxon>IRL clade</taxon>
        <taxon>Trifolieae</taxon>
        <taxon>Trifolium</taxon>
    </lineage>
</organism>
<evidence type="ECO:0000313" key="1">
    <source>
        <dbReference type="EMBL" id="GAU31435.1"/>
    </source>
</evidence>
<gene>
    <name evidence="1" type="ORF">TSUD_222060</name>
</gene>
<evidence type="ECO:0000313" key="2">
    <source>
        <dbReference type="Proteomes" id="UP000242715"/>
    </source>
</evidence>
<proteinExistence type="predicted"/>
<sequence length="146" mass="16260">MAMVNRVNSLNYTAISAIAAGKIDFEMKVCIVHLWTVPDKANPAEDGSIQMLLVEVNYANLFRNWRRYTVKRLTEDQDILNKFLSLHGINESNEIVDADSGQLEHRNADGSVMEAIEGGDSTKDDIVVVDYTSKIGASDQAKEDRV</sequence>
<dbReference type="EMBL" id="DF973455">
    <property type="protein sequence ID" value="GAU31435.1"/>
    <property type="molecule type" value="Genomic_DNA"/>
</dbReference>
<name>A0A2Z6N6A6_TRISU</name>
<protein>
    <submittedName>
        <fullName evidence="1">Uncharacterized protein</fullName>
    </submittedName>
</protein>